<evidence type="ECO:0000256" key="1">
    <source>
        <dbReference type="SAM" id="MobiDB-lite"/>
    </source>
</evidence>
<dbReference type="SUPFAM" id="SSF48464">
    <property type="entry name" value="ENTH/VHS domain"/>
    <property type="match status" value="1"/>
</dbReference>
<dbReference type="PANTHER" id="PTHR12460">
    <property type="entry name" value="CYCLIN-DEPENDENT KINASE INHIBITOR-RELATED PROTEIN"/>
    <property type="match status" value="1"/>
</dbReference>
<feature type="compositionally biased region" description="Polar residues" evidence="1">
    <location>
        <begin position="361"/>
        <end position="377"/>
    </location>
</feature>
<dbReference type="InterPro" id="IPR008942">
    <property type="entry name" value="ENTH_VHS"/>
</dbReference>
<sequence>MQDHEQVLVVKTQDHGQVLVGKLNSMNNSQQSIQSISYWVMFNRKKAKESVAVWKKEIVDAKPSRRLLYFYLANDVIQNSKKKTNEFVDNFQAVMPEVLQLTHSDLSPKDKQSIVRIINIWDERKIYTSAFCQSCKGIVGQPTPKPKTSPHKRAHVESTPMLSPNLSAGFIVTLSDLDDIVNSNNQQDKSYKSATGRHKEEFVNIMDEASRVEPILGTLSLEDLKKTQNEYARYSRKFVELKSALETENKKRREWIKIMQDEISQQSAVCDQFDTIIKEWDSNTVYVQRYLTSVEIHINNKKLQDDGAPHVGTLHPSGSGDGGYYFCTDDDEDHDFNKKRIAELISPDLKRQKVEHHSESMDNNNHQDYLSSLSSPGSNHDPSFTLLMNTTNNAFRLGDEDNFTNQFLYDDQD</sequence>
<dbReference type="Gene3D" id="1.25.40.90">
    <property type="match status" value="1"/>
</dbReference>
<dbReference type="CDD" id="cd16981">
    <property type="entry name" value="CID_RPRD_like"/>
    <property type="match status" value="1"/>
</dbReference>
<dbReference type="Pfam" id="PF04818">
    <property type="entry name" value="CID"/>
    <property type="match status" value="1"/>
</dbReference>
<dbReference type="EMBL" id="JAOPGA020000467">
    <property type="protein sequence ID" value="KAL0478767.1"/>
    <property type="molecule type" value="Genomic_DNA"/>
</dbReference>
<dbReference type="SMART" id="SM00582">
    <property type="entry name" value="RPR"/>
    <property type="match status" value="1"/>
</dbReference>
<organism evidence="3 4">
    <name type="scientific">Acrasis kona</name>
    <dbReference type="NCBI Taxonomy" id="1008807"/>
    <lineage>
        <taxon>Eukaryota</taxon>
        <taxon>Discoba</taxon>
        <taxon>Heterolobosea</taxon>
        <taxon>Tetramitia</taxon>
        <taxon>Eutetramitia</taxon>
        <taxon>Acrasidae</taxon>
        <taxon>Acrasis</taxon>
    </lineage>
</organism>
<proteinExistence type="predicted"/>
<gene>
    <name evidence="3" type="ORF">AKO1_008351</name>
</gene>
<dbReference type="InterPro" id="IPR006569">
    <property type="entry name" value="CID_dom"/>
</dbReference>
<dbReference type="Proteomes" id="UP001431209">
    <property type="component" value="Unassembled WGS sequence"/>
</dbReference>
<dbReference type="PANTHER" id="PTHR12460:SF0">
    <property type="entry name" value="CID DOMAIN-CONTAINING PROTEIN-RELATED"/>
    <property type="match status" value="1"/>
</dbReference>
<evidence type="ECO:0000313" key="3">
    <source>
        <dbReference type="EMBL" id="KAL0478767.1"/>
    </source>
</evidence>
<keyword evidence="4" id="KW-1185">Reference proteome</keyword>
<feature type="domain" description="CID" evidence="2">
    <location>
        <begin position="11"/>
        <end position="143"/>
    </location>
</feature>
<dbReference type="GO" id="GO:0031124">
    <property type="term" value="P:mRNA 3'-end processing"/>
    <property type="evidence" value="ECO:0007669"/>
    <property type="project" value="TreeGrafter"/>
</dbReference>
<feature type="compositionally biased region" description="Basic and acidic residues" evidence="1">
    <location>
        <begin position="351"/>
        <end position="360"/>
    </location>
</feature>
<reference evidence="3 4" key="1">
    <citation type="submission" date="2024-03" db="EMBL/GenBank/DDBJ databases">
        <title>The Acrasis kona genome and developmental transcriptomes reveal deep origins of eukaryotic multicellular pathways.</title>
        <authorList>
            <person name="Sheikh S."/>
            <person name="Fu C.-J."/>
            <person name="Brown M.W."/>
            <person name="Baldauf S.L."/>
        </authorList>
    </citation>
    <scope>NUCLEOTIDE SEQUENCE [LARGE SCALE GENOMIC DNA]</scope>
    <source>
        <strain evidence="3 4">ATCC MYA-3509</strain>
    </source>
</reference>
<dbReference type="AlphaFoldDB" id="A0AAW2YNJ6"/>
<comment type="caution">
    <text evidence="3">The sequence shown here is derived from an EMBL/GenBank/DDBJ whole genome shotgun (WGS) entry which is preliminary data.</text>
</comment>
<name>A0AAW2YNJ6_9EUKA</name>
<feature type="region of interest" description="Disordered" evidence="1">
    <location>
        <begin position="351"/>
        <end position="377"/>
    </location>
</feature>
<dbReference type="PROSITE" id="PS51391">
    <property type="entry name" value="CID"/>
    <property type="match status" value="1"/>
</dbReference>
<evidence type="ECO:0000259" key="2">
    <source>
        <dbReference type="PROSITE" id="PS51391"/>
    </source>
</evidence>
<dbReference type="GO" id="GO:0000993">
    <property type="term" value="F:RNA polymerase II complex binding"/>
    <property type="evidence" value="ECO:0007669"/>
    <property type="project" value="TreeGrafter"/>
</dbReference>
<protein>
    <recommendedName>
        <fullName evidence="2">CID domain-containing protein</fullName>
    </recommendedName>
</protein>
<evidence type="ECO:0000313" key="4">
    <source>
        <dbReference type="Proteomes" id="UP001431209"/>
    </source>
</evidence>
<accession>A0AAW2YNJ6</accession>